<evidence type="ECO:0000313" key="6">
    <source>
        <dbReference type="EMBL" id="MBS4194925.1"/>
    </source>
</evidence>
<dbReference type="Pfam" id="PF08245">
    <property type="entry name" value="Mur_ligase_M"/>
    <property type="match status" value="1"/>
</dbReference>
<feature type="domain" description="Mur ligase central" evidence="5">
    <location>
        <begin position="108"/>
        <end position="295"/>
    </location>
</feature>
<dbReference type="Proteomes" id="UP000681414">
    <property type="component" value="Unassembled WGS sequence"/>
</dbReference>
<organism evidence="6 7">
    <name type="scientific">Lederbergia citri</name>
    <dbReference type="NCBI Taxonomy" id="2833580"/>
    <lineage>
        <taxon>Bacteria</taxon>
        <taxon>Bacillati</taxon>
        <taxon>Bacillota</taxon>
        <taxon>Bacilli</taxon>
        <taxon>Bacillales</taxon>
        <taxon>Bacillaceae</taxon>
        <taxon>Lederbergia</taxon>
    </lineage>
</organism>
<dbReference type="SUPFAM" id="SSF53244">
    <property type="entry name" value="MurD-like peptide ligases, peptide-binding domain"/>
    <property type="match status" value="1"/>
</dbReference>
<name>A0A942TBW6_9BACI</name>
<comment type="caution">
    <text evidence="6">The sequence shown here is derived from an EMBL/GenBank/DDBJ whole genome shotgun (WGS) entry which is preliminary data.</text>
</comment>
<dbReference type="InterPro" id="IPR004101">
    <property type="entry name" value="Mur_ligase_C"/>
</dbReference>
<dbReference type="PANTHER" id="PTHR43024:SF1">
    <property type="entry name" value="UDP-N-ACETYLMURAMOYL-TRIPEPTIDE--D-ALANYL-D-ALANINE LIGASE"/>
    <property type="match status" value="1"/>
</dbReference>
<evidence type="ECO:0000256" key="3">
    <source>
        <dbReference type="ARBA" id="ARBA00022840"/>
    </source>
</evidence>
<dbReference type="InterPro" id="IPR036615">
    <property type="entry name" value="Mur_ligase_C_dom_sf"/>
</dbReference>
<dbReference type="RefSeq" id="WP_213124067.1">
    <property type="nucleotide sequence ID" value="NZ_JAGYPG010000001.1"/>
</dbReference>
<dbReference type="SUPFAM" id="SSF53623">
    <property type="entry name" value="MurD-like peptide ligases, catalytic domain"/>
    <property type="match status" value="1"/>
</dbReference>
<dbReference type="Gene3D" id="3.40.1190.10">
    <property type="entry name" value="Mur-like, catalytic domain"/>
    <property type="match status" value="1"/>
</dbReference>
<sequence length="462" mass="51696">MKVLRVSEVLTAINGHLTHGDNNLEIHNVCRQLRNLKDHSLYFHLSKKLIDPSLLIGKSHYVIVTEDNRMERYLDSSSCLVLVENSKNAFLDFIDYYRGLFTIPVIGVTGTCGKTTTKEMIKHILKKDYRVHGTYSSQNGLHLNLQYLLGMDKNTEIAVFEMGVAYPGNIRISGRYFKPTIGVITNIGEAHLEGCGTLEKYVKAKGEMLEVLSNNGTLVINGDDENIKKLSLESFKGKVLSFGINDHSDFRASNVKYGAHGMQYRLHFSNEMYEVFIPGYGEHNVYNSLSAIAAAQIIGIPIEIGINRLRDFKGMERHVKTYNGFNGSTIIDDTWSCNPSSVKSAIEVLKNISKGKKEVLVLGKMQRLGNRLKEQHEKMGQTIMNYGGVDYLIAVGSSAALTGERGITLGLNPSNVFFVNDANELESILDGISNEDMIILFKFSLGKMDPSYRKVVEKYRLS</sequence>
<evidence type="ECO:0000259" key="4">
    <source>
        <dbReference type="Pfam" id="PF02875"/>
    </source>
</evidence>
<gene>
    <name evidence="6" type="ORF">KHA97_07520</name>
</gene>
<dbReference type="AlphaFoldDB" id="A0A942TBW6"/>
<protein>
    <submittedName>
        <fullName evidence="6">UDP-N-acetylmuramoyl-tripeptide--D-alanyl-D-alanine ligase</fullName>
    </submittedName>
</protein>
<accession>A0A942TBW6</accession>
<dbReference type="InterPro" id="IPR051046">
    <property type="entry name" value="MurCDEF_CellWall_CoF430Synth"/>
</dbReference>
<dbReference type="EMBL" id="JAGYPG010000001">
    <property type="protein sequence ID" value="MBS4194925.1"/>
    <property type="molecule type" value="Genomic_DNA"/>
</dbReference>
<evidence type="ECO:0000256" key="1">
    <source>
        <dbReference type="ARBA" id="ARBA00022598"/>
    </source>
</evidence>
<keyword evidence="1 6" id="KW-0436">Ligase</keyword>
<dbReference type="PANTHER" id="PTHR43024">
    <property type="entry name" value="UDP-N-ACETYLMURAMOYL-TRIPEPTIDE--D-ALANYL-D-ALANINE LIGASE"/>
    <property type="match status" value="1"/>
</dbReference>
<dbReference type="Gene3D" id="3.90.190.20">
    <property type="entry name" value="Mur ligase, C-terminal domain"/>
    <property type="match status" value="1"/>
</dbReference>
<dbReference type="InterPro" id="IPR013221">
    <property type="entry name" value="Mur_ligase_cen"/>
</dbReference>
<evidence type="ECO:0000259" key="5">
    <source>
        <dbReference type="Pfam" id="PF08245"/>
    </source>
</evidence>
<evidence type="ECO:0000256" key="2">
    <source>
        <dbReference type="ARBA" id="ARBA00022741"/>
    </source>
</evidence>
<dbReference type="Pfam" id="PF02875">
    <property type="entry name" value="Mur_ligase_C"/>
    <property type="match status" value="1"/>
</dbReference>
<dbReference type="GO" id="GO:0005524">
    <property type="term" value="F:ATP binding"/>
    <property type="evidence" value="ECO:0007669"/>
    <property type="project" value="UniProtKB-KW"/>
</dbReference>
<dbReference type="InterPro" id="IPR036565">
    <property type="entry name" value="Mur-like_cat_sf"/>
</dbReference>
<evidence type="ECO:0000313" key="7">
    <source>
        <dbReference type="Proteomes" id="UP000681414"/>
    </source>
</evidence>
<feature type="domain" description="Mur ligase C-terminal" evidence="4">
    <location>
        <begin position="325"/>
        <end position="440"/>
    </location>
</feature>
<keyword evidence="2" id="KW-0547">Nucleotide-binding</keyword>
<dbReference type="GO" id="GO:0016881">
    <property type="term" value="F:acid-amino acid ligase activity"/>
    <property type="evidence" value="ECO:0007669"/>
    <property type="project" value="InterPro"/>
</dbReference>
<reference evidence="6 7" key="1">
    <citation type="submission" date="2021-05" db="EMBL/GenBank/DDBJ databases">
        <title>Novel Bacillus species.</title>
        <authorList>
            <person name="Liu G."/>
        </authorList>
    </citation>
    <scope>NUCLEOTIDE SEQUENCE [LARGE SCALE GENOMIC DNA]</scope>
    <source>
        <strain evidence="7">FJAT-49780</strain>
    </source>
</reference>
<keyword evidence="3" id="KW-0067">ATP-binding</keyword>
<keyword evidence="7" id="KW-1185">Reference proteome</keyword>
<proteinExistence type="predicted"/>